<reference evidence="3 4" key="1">
    <citation type="journal article" date="2012" name="Stand. Genomic Sci.">
        <title>Complete genome sequence of Terriglobus saanensis type strain SP1PR4(T), an Acidobacteria from tundra soil.</title>
        <authorList>
            <person name="Rawat S.R."/>
            <person name="Mannisto M.K."/>
            <person name="Starovoytov V."/>
            <person name="Goodwin L."/>
            <person name="Nolan M."/>
            <person name="Hauser L."/>
            <person name="Land M."/>
            <person name="Davenport K.W."/>
            <person name="Woyke T."/>
            <person name="Haggblom M.M."/>
        </authorList>
    </citation>
    <scope>NUCLEOTIDE SEQUENCE</scope>
    <source>
        <strain evidence="4">ATCC BAA-1853 / DSM 23119 / SP1PR4</strain>
    </source>
</reference>
<dbReference type="Pfam" id="PF13229">
    <property type="entry name" value="Beta_helix"/>
    <property type="match status" value="1"/>
</dbReference>
<keyword evidence="1" id="KW-0732">Signal</keyword>
<dbReference type="KEGG" id="tsa:AciPR4_0200"/>
<dbReference type="AlphaFoldDB" id="E8UZW1"/>
<dbReference type="eggNOG" id="ENOG5031K11">
    <property type="taxonomic scope" value="Bacteria"/>
</dbReference>
<dbReference type="STRING" id="401053.AciPR4_0200"/>
<evidence type="ECO:0000259" key="2">
    <source>
        <dbReference type="Pfam" id="PF13229"/>
    </source>
</evidence>
<organism evidence="3 4">
    <name type="scientific">Terriglobus saanensis (strain ATCC BAA-1853 / DSM 23119 / SP1PR4)</name>
    <dbReference type="NCBI Taxonomy" id="401053"/>
    <lineage>
        <taxon>Bacteria</taxon>
        <taxon>Pseudomonadati</taxon>
        <taxon>Acidobacteriota</taxon>
        <taxon>Terriglobia</taxon>
        <taxon>Terriglobales</taxon>
        <taxon>Acidobacteriaceae</taxon>
        <taxon>Terriglobus</taxon>
    </lineage>
</organism>
<evidence type="ECO:0000256" key="1">
    <source>
        <dbReference type="SAM" id="SignalP"/>
    </source>
</evidence>
<dbReference type="InterPro" id="IPR039448">
    <property type="entry name" value="Beta_helix"/>
</dbReference>
<dbReference type="SMART" id="SM00710">
    <property type="entry name" value="PbH1"/>
    <property type="match status" value="6"/>
</dbReference>
<evidence type="ECO:0000313" key="3">
    <source>
        <dbReference type="EMBL" id="ADV81038.1"/>
    </source>
</evidence>
<dbReference type="SUPFAM" id="SSF51126">
    <property type="entry name" value="Pectin lyase-like"/>
    <property type="match status" value="1"/>
</dbReference>
<dbReference type="Gene3D" id="2.160.20.10">
    <property type="entry name" value="Single-stranded right-handed beta-helix, Pectin lyase-like"/>
    <property type="match status" value="1"/>
</dbReference>
<dbReference type="OrthoDB" id="5498325at2"/>
<dbReference type="Proteomes" id="UP000006844">
    <property type="component" value="Chromosome"/>
</dbReference>
<dbReference type="EMBL" id="CP002467">
    <property type="protein sequence ID" value="ADV81038.1"/>
    <property type="molecule type" value="Genomic_DNA"/>
</dbReference>
<name>E8UZW1_TERSS</name>
<accession>E8UZW1</accession>
<dbReference type="HOGENOM" id="CLU_078202_0_0_0"/>
<protein>
    <recommendedName>
        <fullName evidence="2">Right handed beta helix domain-containing protein</fullName>
    </recommendedName>
</protein>
<dbReference type="InterPro" id="IPR012334">
    <property type="entry name" value="Pectin_lyas_fold"/>
</dbReference>
<dbReference type="InterPro" id="IPR011050">
    <property type="entry name" value="Pectin_lyase_fold/virulence"/>
</dbReference>
<dbReference type="InterPro" id="IPR006626">
    <property type="entry name" value="PbH1"/>
</dbReference>
<dbReference type="RefSeq" id="WP_013566771.1">
    <property type="nucleotide sequence ID" value="NC_014963.1"/>
</dbReference>
<feature type="domain" description="Right handed beta helix" evidence="2">
    <location>
        <begin position="125"/>
        <end position="288"/>
    </location>
</feature>
<feature type="chain" id="PRO_5003232230" description="Right handed beta helix domain-containing protein" evidence="1">
    <location>
        <begin position="24"/>
        <end position="304"/>
    </location>
</feature>
<sequence>MNNLRTLCVVSVVVLLTSVSAHAQATRTWVSGVGDDANPCSRTAPCHTFAGAISKTAAGGEIDILDPGGFGSLTITKSITVDGMAGLGGILNSSGANGITINAGVGDVVTLRNLSINGSGTGGIGVRIIQAKTVHIERSVISGNTGNGIDVNTNAALELTVTNSTVRDNGGSGISLLGTVASVNATIVDSYIQNNGASGLLCGAFCKSLVRNSSSSDNSGAGFVADATTSAAALNIADATSADNGGAGVQAIGGASTIATIRISNVSIASNGSAFSTSTNGNIYSYFNNHATGAGTVTSIVPVQ</sequence>
<gene>
    <name evidence="3" type="ordered locus">AciPR4_0200</name>
</gene>
<feature type="signal peptide" evidence="1">
    <location>
        <begin position="1"/>
        <end position="23"/>
    </location>
</feature>
<proteinExistence type="predicted"/>
<keyword evidence="4" id="KW-1185">Reference proteome</keyword>
<evidence type="ECO:0000313" key="4">
    <source>
        <dbReference type="Proteomes" id="UP000006844"/>
    </source>
</evidence>